<accession>A0A2H4PIC1</accession>
<dbReference type="Proteomes" id="UP000241007">
    <property type="component" value="Segment"/>
</dbReference>
<evidence type="ECO:0000313" key="2">
    <source>
        <dbReference type="Proteomes" id="UP000241007"/>
    </source>
</evidence>
<keyword evidence="2" id="KW-1185">Reference proteome</keyword>
<evidence type="ECO:0000313" key="1">
    <source>
        <dbReference type="EMBL" id="ATW62495.1"/>
    </source>
</evidence>
<organism evidence="1 2">
    <name type="scientific">Streptomyces phage WRightOn</name>
    <dbReference type="NCBI Taxonomy" id="2053723"/>
    <lineage>
        <taxon>Viruses</taxon>
        <taxon>Duplodnaviria</taxon>
        <taxon>Heunggongvirae</taxon>
        <taxon>Uroviricota</taxon>
        <taxon>Caudoviricetes</taxon>
        <taxon>Beephvirinae</taxon>
        <taxon>Manuelvirus</taxon>
        <taxon>Manuelvirus wrighton</taxon>
    </lineage>
</organism>
<dbReference type="Gene3D" id="3.40.1360.10">
    <property type="match status" value="1"/>
</dbReference>
<sequence length="210" mass="22757">MATLSVVQRKLLARAQETYASHLEEASEYLAGRGIDLAAAHSAGLGVVRDPLPGQERLVGRLAIPYMTGAGCINMNFRCIAPHKCKDVGHGKYQHWQGLSSNLYNVQALDSAGTAIAIAEGEIDALSSTLAGIPCVGIPGATKWEDHWNLVFEDFTRVYVWQEGDEAGKKFADRVVQEVNAIRVELPSGEDVNSIWAASGAEALRARIRR</sequence>
<dbReference type="CDD" id="cd01029">
    <property type="entry name" value="TOPRIM_primases"/>
    <property type="match status" value="1"/>
</dbReference>
<protein>
    <submittedName>
        <fullName evidence="1">DNA primase</fullName>
    </submittedName>
</protein>
<dbReference type="InterPro" id="IPR034154">
    <property type="entry name" value="TOPRIM_DnaG/twinkle"/>
</dbReference>
<dbReference type="SUPFAM" id="SSF56731">
    <property type="entry name" value="DNA primase core"/>
    <property type="match status" value="1"/>
</dbReference>
<name>A0A2H4PIC1_9CAUD</name>
<reference evidence="1 2" key="1">
    <citation type="submission" date="2017-11" db="EMBL/GenBank/DDBJ databases">
        <authorList>
            <person name="Keri A.G."/>
            <person name="Ahn S.H."/>
            <person name="Alvarado I.A."/>
            <person name="Hartigan K.A."/>
            <person name="Shaffer C.D."/>
            <person name="Weston-Hafer K.A."/>
            <person name="Russell D.A."/>
            <person name="Pope W.H."/>
            <person name="Jacobs-Sera D."/>
            <person name="Hendrix R.W."/>
            <person name="Hatfull G.F."/>
        </authorList>
    </citation>
    <scope>NUCLEOTIDE SEQUENCE [LARGE SCALE GENOMIC DNA]</scope>
</reference>
<dbReference type="Pfam" id="PF13155">
    <property type="entry name" value="Toprim_2"/>
    <property type="match status" value="1"/>
</dbReference>
<proteinExistence type="predicted"/>
<dbReference type="EMBL" id="MG515223">
    <property type="protein sequence ID" value="ATW62495.1"/>
    <property type="molecule type" value="Genomic_DNA"/>
</dbReference>
<gene>
    <name evidence="1" type="ORF">SEA_WRIGHTON_61</name>
</gene>